<protein>
    <submittedName>
        <fullName evidence="1">Uncharacterized protein</fullName>
    </submittedName>
</protein>
<gene>
    <name evidence="1" type="ORF">SAMN05443287_12325</name>
</gene>
<proteinExistence type="predicted"/>
<sequence>MTMVEAGDWAVELPRPLILHAGEQVWIEGAAVFVRQPDGDVVRHDGDGFWLCR</sequence>
<evidence type="ECO:0000313" key="2">
    <source>
        <dbReference type="Proteomes" id="UP000198707"/>
    </source>
</evidence>
<name>A0A1H7DZ74_9ACTN</name>
<dbReference type="Proteomes" id="UP000198707">
    <property type="component" value="Unassembled WGS sequence"/>
</dbReference>
<keyword evidence="2" id="KW-1185">Reference proteome</keyword>
<dbReference type="STRING" id="1144548.SAMN05443287_12325"/>
<dbReference type="RefSeq" id="WP_170147800.1">
    <property type="nucleotide sequence ID" value="NZ_BOPI01000066.1"/>
</dbReference>
<dbReference type="AlphaFoldDB" id="A0A1H7DZ74"/>
<dbReference type="EMBL" id="FNYV01000023">
    <property type="protein sequence ID" value="SEK07046.1"/>
    <property type="molecule type" value="Genomic_DNA"/>
</dbReference>
<organism evidence="1 2">
    <name type="scientific">Micromonospora phaseoli</name>
    <dbReference type="NCBI Taxonomy" id="1144548"/>
    <lineage>
        <taxon>Bacteria</taxon>
        <taxon>Bacillati</taxon>
        <taxon>Actinomycetota</taxon>
        <taxon>Actinomycetes</taxon>
        <taxon>Micromonosporales</taxon>
        <taxon>Micromonosporaceae</taxon>
        <taxon>Micromonospora</taxon>
    </lineage>
</organism>
<accession>A0A1H7DZ74</accession>
<reference evidence="2" key="1">
    <citation type="submission" date="2016-10" db="EMBL/GenBank/DDBJ databases">
        <authorList>
            <person name="Varghese N."/>
            <person name="Submissions S."/>
        </authorList>
    </citation>
    <scope>NUCLEOTIDE SEQUENCE [LARGE SCALE GENOMIC DNA]</scope>
    <source>
        <strain evidence="2">CGMCC 4.7038</strain>
    </source>
</reference>
<evidence type="ECO:0000313" key="1">
    <source>
        <dbReference type="EMBL" id="SEK07046.1"/>
    </source>
</evidence>